<evidence type="ECO:0000313" key="4">
    <source>
        <dbReference type="EMBL" id="PIO70420.1"/>
    </source>
</evidence>
<evidence type="ECO:0000256" key="1">
    <source>
        <dbReference type="SAM" id="MobiDB-lite"/>
    </source>
</evidence>
<dbReference type="PANTHER" id="PTHR18884">
    <property type="entry name" value="SEPTIN"/>
    <property type="match status" value="1"/>
</dbReference>
<dbReference type="EMBL" id="KZ346271">
    <property type="protein sequence ID" value="PIO70420.1"/>
    <property type="molecule type" value="Genomic_DNA"/>
</dbReference>
<dbReference type="EMBL" id="KZ351918">
    <property type="protein sequence ID" value="PIO62587.1"/>
    <property type="molecule type" value="Genomic_DNA"/>
</dbReference>
<dbReference type="OrthoDB" id="416553at2759"/>
<dbReference type="InterPro" id="IPR030379">
    <property type="entry name" value="G_SEPTIN_dom"/>
</dbReference>
<dbReference type="AlphaFoldDB" id="A0A2G9ULQ7"/>
<evidence type="ECO:0000313" key="5">
    <source>
        <dbReference type="Proteomes" id="UP000230423"/>
    </source>
</evidence>
<evidence type="ECO:0000259" key="2">
    <source>
        <dbReference type="PROSITE" id="PS51719"/>
    </source>
</evidence>
<keyword evidence="5" id="KW-1185">Reference proteome</keyword>
<dbReference type="Proteomes" id="UP000230423">
    <property type="component" value="Unassembled WGS sequence"/>
</dbReference>
<dbReference type="Pfam" id="PF00735">
    <property type="entry name" value="Septin"/>
    <property type="match status" value="1"/>
</dbReference>
<feature type="compositionally biased region" description="Polar residues" evidence="1">
    <location>
        <begin position="129"/>
        <end position="147"/>
    </location>
</feature>
<gene>
    <name evidence="4" type="ORF">TELCIR_07725</name>
    <name evidence="3" type="ORF">TELCIR_15850</name>
</gene>
<dbReference type="Gene3D" id="3.40.50.300">
    <property type="entry name" value="P-loop containing nucleotide triphosphate hydrolases"/>
    <property type="match status" value="1"/>
</dbReference>
<feature type="region of interest" description="Disordered" evidence="1">
    <location>
        <begin position="117"/>
        <end position="163"/>
    </location>
</feature>
<sequence length="163" mass="19279">MAHNDFIPLRDMVVRTNLIDMIDVTRSVHYENFRLRQMDKLPKHVMDRDPFTQMEEDRKKKEQELAEKARAFEKTFADRVHEREAKINERAARLDIREHDLKEEIELRKAELEKVRREVEDLRRGSIGDSKTSLSMTNENSGKNSPTDKIKKKSGTLGLFNRN</sequence>
<feature type="compositionally biased region" description="Basic and acidic residues" evidence="1">
    <location>
        <begin position="117"/>
        <end position="126"/>
    </location>
</feature>
<dbReference type="PROSITE" id="PS51719">
    <property type="entry name" value="G_SEPTIN"/>
    <property type="match status" value="1"/>
</dbReference>
<name>A0A2G9ULQ7_TELCI</name>
<dbReference type="GO" id="GO:0005525">
    <property type="term" value="F:GTP binding"/>
    <property type="evidence" value="ECO:0007669"/>
    <property type="project" value="InterPro"/>
</dbReference>
<protein>
    <recommendedName>
        <fullName evidence="2">Septin-type G domain-containing protein</fullName>
    </recommendedName>
</protein>
<feature type="domain" description="Septin-type G" evidence="2">
    <location>
        <begin position="1"/>
        <end position="40"/>
    </location>
</feature>
<proteinExistence type="predicted"/>
<accession>A0A2G9ULQ7</accession>
<evidence type="ECO:0000313" key="3">
    <source>
        <dbReference type="EMBL" id="PIO62587.1"/>
    </source>
</evidence>
<reference evidence="4 5" key="1">
    <citation type="submission" date="2015-09" db="EMBL/GenBank/DDBJ databases">
        <title>Draft genome of the parasitic nematode Teladorsagia circumcincta isolate WARC Sus (inbred).</title>
        <authorList>
            <person name="Mitreva M."/>
        </authorList>
    </citation>
    <scope>NUCLEOTIDE SEQUENCE [LARGE SCALE GENOMIC DNA]</scope>
    <source>
        <strain evidence="4 5">S</strain>
    </source>
</reference>
<organism evidence="4 5">
    <name type="scientific">Teladorsagia circumcincta</name>
    <name type="common">Brown stomach worm</name>
    <name type="synonym">Ostertagia circumcincta</name>
    <dbReference type="NCBI Taxonomy" id="45464"/>
    <lineage>
        <taxon>Eukaryota</taxon>
        <taxon>Metazoa</taxon>
        <taxon>Ecdysozoa</taxon>
        <taxon>Nematoda</taxon>
        <taxon>Chromadorea</taxon>
        <taxon>Rhabditida</taxon>
        <taxon>Rhabditina</taxon>
        <taxon>Rhabditomorpha</taxon>
        <taxon>Strongyloidea</taxon>
        <taxon>Trichostrongylidae</taxon>
        <taxon>Teladorsagia</taxon>
    </lineage>
</organism>
<dbReference type="InterPro" id="IPR027417">
    <property type="entry name" value="P-loop_NTPase"/>
</dbReference>